<accession>A0ACC0LUN6</accession>
<protein>
    <submittedName>
        <fullName evidence="1">Uncharacterized protein</fullName>
    </submittedName>
</protein>
<dbReference type="Proteomes" id="UP001062846">
    <property type="component" value="Chromosome 11"/>
</dbReference>
<gene>
    <name evidence="1" type="ORF">RHMOL_Rhmol11G0220800</name>
</gene>
<name>A0ACC0LUN6_RHOML</name>
<evidence type="ECO:0000313" key="1">
    <source>
        <dbReference type="EMBL" id="KAI8532533.1"/>
    </source>
</evidence>
<organism evidence="1 2">
    <name type="scientific">Rhododendron molle</name>
    <name type="common">Chinese azalea</name>
    <name type="synonym">Azalea mollis</name>
    <dbReference type="NCBI Taxonomy" id="49168"/>
    <lineage>
        <taxon>Eukaryota</taxon>
        <taxon>Viridiplantae</taxon>
        <taxon>Streptophyta</taxon>
        <taxon>Embryophyta</taxon>
        <taxon>Tracheophyta</taxon>
        <taxon>Spermatophyta</taxon>
        <taxon>Magnoliopsida</taxon>
        <taxon>eudicotyledons</taxon>
        <taxon>Gunneridae</taxon>
        <taxon>Pentapetalae</taxon>
        <taxon>asterids</taxon>
        <taxon>Ericales</taxon>
        <taxon>Ericaceae</taxon>
        <taxon>Ericoideae</taxon>
        <taxon>Rhodoreae</taxon>
        <taxon>Rhododendron</taxon>
    </lineage>
</organism>
<dbReference type="EMBL" id="CM046398">
    <property type="protein sequence ID" value="KAI8532533.1"/>
    <property type="molecule type" value="Genomic_DNA"/>
</dbReference>
<sequence>MTLMHSNIRSYVGDGSGLVFGNFWTISDAGAKAMNLSSIEVQGDNKQVVQLLCVTEAEPSTWECASIVFRYSCHGYGDISFIFLVFLKGKRGGQLVCIIR</sequence>
<comment type="caution">
    <text evidence="1">The sequence shown here is derived from an EMBL/GenBank/DDBJ whole genome shotgun (WGS) entry which is preliminary data.</text>
</comment>
<evidence type="ECO:0000313" key="2">
    <source>
        <dbReference type="Proteomes" id="UP001062846"/>
    </source>
</evidence>
<reference evidence="1" key="1">
    <citation type="submission" date="2022-02" db="EMBL/GenBank/DDBJ databases">
        <title>Plant Genome Project.</title>
        <authorList>
            <person name="Zhang R.-G."/>
        </authorList>
    </citation>
    <scope>NUCLEOTIDE SEQUENCE</scope>
    <source>
        <strain evidence="1">AT1</strain>
    </source>
</reference>
<keyword evidence="2" id="KW-1185">Reference proteome</keyword>
<proteinExistence type="predicted"/>